<comment type="caution">
    <text evidence="2">The sequence shown here is derived from an EMBL/GenBank/DDBJ whole genome shotgun (WGS) entry which is preliminary data.</text>
</comment>
<proteinExistence type="predicted"/>
<name>A0A7X0SEH5_9CLOT</name>
<dbReference type="PANTHER" id="PTHR33215:SF13">
    <property type="entry name" value="PROTEIN DISTAL ANTENNA"/>
    <property type="match status" value="1"/>
</dbReference>
<feature type="coiled-coil region" evidence="1">
    <location>
        <begin position="70"/>
        <end position="97"/>
    </location>
</feature>
<protein>
    <submittedName>
        <fullName evidence="2">Transposase</fullName>
    </submittedName>
</protein>
<evidence type="ECO:0000313" key="3">
    <source>
        <dbReference type="Proteomes" id="UP000585258"/>
    </source>
</evidence>
<dbReference type="InterPro" id="IPR051839">
    <property type="entry name" value="RD_transcriptional_regulator"/>
</dbReference>
<dbReference type="Proteomes" id="UP000585258">
    <property type="component" value="Unassembled WGS sequence"/>
</dbReference>
<dbReference type="PANTHER" id="PTHR33215">
    <property type="entry name" value="PROTEIN DISTAL ANTENNA"/>
    <property type="match status" value="1"/>
</dbReference>
<dbReference type="Gene3D" id="1.10.10.60">
    <property type="entry name" value="Homeodomain-like"/>
    <property type="match status" value="1"/>
</dbReference>
<dbReference type="RefSeq" id="WP_185164456.1">
    <property type="nucleotide sequence ID" value="NZ_JACKWY010000004.1"/>
</dbReference>
<dbReference type="InterPro" id="IPR009057">
    <property type="entry name" value="Homeodomain-like_sf"/>
</dbReference>
<evidence type="ECO:0000313" key="2">
    <source>
        <dbReference type="EMBL" id="MBB6714878.1"/>
    </source>
</evidence>
<dbReference type="GO" id="GO:0006313">
    <property type="term" value="P:DNA transposition"/>
    <property type="evidence" value="ECO:0007669"/>
    <property type="project" value="InterPro"/>
</dbReference>
<reference evidence="2 3" key="1">
    <citation type="submission" date="2020-08" db="EMBL/GenBank/DDBJ databases">
        <title>Clostridia isolated from Swiss meat.</title>
        <authorList>
            <person name="Wambui J."/>
            <person name="Stevens M.J.A."/>
            <person name="Stephan R."/>
        </authorList>
    </citation>
    <scope>NUCLEOTIDE SEQUENCE [LARGE SCALE GENOMIC DNA]</scope>
    <source>
        <strain evidence="2 3">CM001</strain>
    </source>
</reference>
<dbReference type="InterPro" id="IPR002514">
    <property type="entry name" value="Transposase_8"/>
</dbReference>
<accession>A0A7X0SEH5</accession>
<evidence type="ECO:0000256" key="1">
    <source>
        <dbReference type="SAM" id="Coils"/>
    </source>
</evidence>
<dbReference type="EMBL" id="JACKWY010000004">
    <property type="protein sequence ID" value="MBB6714878.1"/>
    <property type="molecule type" value="Genomic_DNA"/>
</dbReference>
<dbReference type="AlphaFoldDB" id="A0A7X0SEH5"/>
<sequence length="104" mass="11943">MKNRLNRDVYIIGRNNKNYTGEFKKQIVALGNNGEIIAEISREYGVSKSTINKWVADYSTTGSFKAKDNRSDTDNELVRLKKENARLEMENDILKQATLIMGRK</sequence>
<dbReference type="SUPFAM" id="SSF46689">
    <property type="entry name" value="Homeodomain-like"/>
    <property type="match status" value="1"/>
</dbReference>
<dbReference type="Pfam" id="PF01527">
    <property type="entry name" value="HTH_Tnp_1"/>
    <property type="match status" value="1"/>
</dbReference>
<dbReference type="GO" id="GO:0004803">
    <property type="term" value="F:transposase activity"/>
    <property type="evidence" value="ECO:0007669"/>
    <property type="project" value="InterPro"/>
</dbReference>
<organism evidence="2 3">
    <name type="scientific">Clostridium gasigenes</name>
    <dbReference type="NCBI Taxonomy" id="94869"/>
    <lineage>
        <taxon>Bacteria</taxon>
        <taxon>Bacillati</taxon>
        <taxon>Bacillota</taxon>
        <taxon>Clostridia</taxon>
        <taxon>Eubacteriales</taxon>
        <taxon>Clostridiaceae</taxon>
        <taxon>Clostridium</taxon>
    </lineage>
</organism>
<gene>
    <name evidence="2" type="ORF">H7E68_09080</name>
</gene>
<keyword evidence="1" id="KW-0175">Coiled coil</keyword>
<dbReference type="GO" id="GO:0003677">
    <property type="term" value="F:DNA binding"/>
    <property type="evidence" value="ECO:0007669"/>
    <property type="project" value="InterPro"/>
</dbReference>